<dbReference type="Gene3D" id="1.10.10.10">
    <property type="entry name" value="Winged helix-like DNA-binding domain superfamily/Winged helix DNA-binding domain"/>
    <property type="match status" value="1"/>
</dbReference>
<dbReference type="Proteomes" id="UP001056035">
    <property type="component" value="Chromosome"/>
</dbReference>
<gene>
    <name evidence="2" type="ORF">NBH00_06125</name>
</gene>
<dbReference type="RefSeq" id="WP_254572467.1">
    <property type="nucleotide sequence ID" value="NZ_CP098502.1"/>
</dbReference>
<sequence length="163" mass="16917">MPDRATRDAVAEAVSVEAARAAAGASGARAATEGGAAGAAAAAGSGTTGPLVGELRRAGLLPLLVLHFLGEGASYGNELMERVTATTGGLLKVNPNTMYPLLRKLESDGCIVGEWEHPERRSRRYYRLTDDGAAARDALLAELGPRLDAVARGVELIRAELSH</sequence>
<evidence type="ECO:0000313" key="2">
    <source>
        <dbReference type="EMBL" id="UTI65789.1"/>
    </source>
</evidence>
<dbReference type="PANTHER" id="PTHR33169:SF26">
    <property type="entry name" value="CONSERVED PROTEIN"/>
    <property type="match status" value="1"/>
</dbReference>
<dbReference type="PANTHER" id="PTHR33169">
    <property type="entry name" value="PADR-FAMILY TRANSCRIPTIONAL REGULATOR"/>
    <property type="match status" value="1"/>
</dbReference>
<dbReference type="Pfam" id="PF03551">
    <property type="entry name" value="PadR"/>
    <property type="match status" value="1"/>
</dbReference>
<name>A0ABY5DXY4_9ACTN</name>
<dbReference type="EMBL" id="CP098502">
    <property type="protein sequence ID" value="UTI65789.1"/>
    <property type="molecule type" value="Genomic_DNA"/>
</dbReference>
<proteinExistence type="predicted"/>
<dbReference type="InterPro" id="IPR052509">
    <property type="entry name" value="Metal_resp_DNA-bind_regulator"/>
</dbReference>
<evidence type="ECO:0000313" key="3">
    <source>
        <dbReference type="Proteomes" id="UP001056035"/>
    </source>
</evidence>
<keyword evidence="3" id="KW-1185">Reference proteome</keyword>
<dbReference type="SUPFAM" id="SSF46785">
    <property type="entry name" value="Winged helix' DNA-binding domain"/>
    <property type="match status" value="1"/>
</dbReference>
<accession>A0ABY5DXY4</accession>
<dbReference type="InterPro" id="IPR036388">
    <property type="entry name" value="WH-like_DNA-bd_sf"/>
</dbReference>
<dbReference type="InterPro" id="IPR005149">
    <property type="entry name" value="Tscrpt_reg_PadR_N"/>
</dbReference>
<dbReference type="InterPro" id="IPR036390">
    <property type="entry name" value="WH_DNA-bd_sf"/>
</dbReference>
<reference evidence="2 3" key="1">
    <citation type="submission" date="2022-06" db="EMBL/GenBank/DDBJ databases">
        <title>Paraconexibacter antarcticus.</title>
        <authorList>
            <person name="Kim C.S."/>
        </authorList>
    </citation>
    <scope>NUCLEOTIDE SEQUENCE [LARGE SCALE GENOMIC DNA]</scope>
    <source>
        <strain evidence="2 3">02-257</strain>
    </source>
</reference>
<protein>
    <submittedName>
        <fullName evidence="2">PadR family transcriptional regulator</fullName>
    </submittedName>
</protein>
<feature type="domain" description="Transcription regulator PadR N-terminal" evidence="1">
    <location>
        <begin position="65"/>
        <end position="136"/>
    </location>
</feature>
<organism evidence="2 3">
    <name type="scientific">Paraconexibacter antarcticus</name>
    <dbReference type="NCBI Taxonomy" id="2949664"/>
    <lineage>
        <taxon>Bacteria</taxon>
        <taxon>Bacillati</taxon>
        <taxon>Actinomycetota</taxon>
        <taxon>Thermoleophilia</taxon>
        <taxon>Solirubrobacterales</taxon>
        <taxon>Paraconexibacteraceae</taxon>
        <taxon>Paraconexibacter</taxon>
    </lineage>
</organism>
<evidence type="ECO:0000259" key="1">
    <source>
        <dbReference type="Pfam" id="PF03551"/>
    </source>
</evidence>